<feature type="compositionally biased region" description="Basic and acidic residues" evidence="11">
    <location>
        <begin position="276"/>
        <end position="286"/>
    </location>
</feature>
<dbReference type="PANTHER" id="PTHR48090">
    <property type="entry name" value="UNDECAPRENYL-PHOSPHATE 4-DEOXY-4-FORMAMIDO-L-ARABINOSE TRANSFERASE-RELATED"/>
    <property type="match status" value="1"/>
</dbReference>
<reference evidence="14" key="1">
    <citation type="journal article" date="2019" name="Int. J. Syst. Evol. Microbiol.">
        <title>The Global Catalogue of Microorganisms (GCM) 10K type strain sequencing project: providing services to taxonomists for standard genome sequencing and annotation.</title>
        <authorList>
            <consortium name="The Broad Institute Genomics Platform"/>
            <consortium name="The Broad Institute Genome Sequencing Center for Infectious Disease"/>
            <person name="Wu L."/>
            <person name="Ma J."/>
        </authorList>
    </citation>
    <scope>NUCLEOTIDE SEQUENCE [LARGE SCALE GENOMIC DNA]</scope>
    <source>
        <strain evidence="14">JCM 16703</strain>
    </source>
</reference>
<feature type="region of interest" description="Disordered" evidence="11">
    <location>
        <begin position="265"/>
        <end position="289"/>
    </location>
</feature>
<evidence type="ECO:0000256" key="3">
    <source>
        <dbReference type="ARBA" id="ARBA00006739"/>
    </source>
</evidence>
<keyword evidence="14" id="KW-1185">Reference proteome</keyword>
<dbReference type="InterPro" id="IPR001173">
    <property type="entry name" value="Glyco_trans_2-like"/>
</dbReference>
<evidence type="ECO:0000256" key="1">
    <source>
        <dbReference type="ARBA" id="ARBA00001936"/>
    </source>
</evidence>
<evidence type="ECO:0000256" key="9">
    <source>
        <dbReference type="ARBA" id="ARBA00048689"/>
    </source>
</evidence>
<dbReference type="Pfam" id="PF00535">
    <property type="entry name" value="Glycos_transf_2"/>
    <property type="match status" value="1"/>
</dbReference>
<feature type="domain" description="Glycosyltransferase 2-like" evidence="12">
    <location>
        <begin position="35"/>
        <end position="157"/>
    </location>
</feature>
<evidence type="ECO:0000256" key="7">
    <source>
        <dbReference type="ARBA" id="ARBA00039022"/>
    </source>
</evidence>
<gene>
    <name evidence="13" type="ORF">GCM10022215_04420</name>
</gene>
<evidence type="ECO:0000256" key="8">
    <source>
        <dbReference type="ARBA" id="ARBA00040894"/>
    </source>
</evidence>
<keyword evidence="6" id="KW-0460">Magnesium</keyword>
<comment type="similarity">
    <text evidence="3">Belongs to the glycosyltransferase 2 family.</text>
</comment>
<evidence type="ECO:0000256" key="2">
    <source>
        <dbReference type="ARBA" id="ARBA00001946"/>
    </source>
</evidence>
<proteinExistence type="inferred from homology"/>
<comment type="catalytic activity">
    <reaction evidence="10">
        <text>an NDP-alpha-D-glucose + (2R)-3-phosphoglycerate = (2R)-2-O-(alpha-D-glucopyranosyl)-3-phospho-glycerate + a ribonucleoside 5'-diphosphate + H(+)</text>
        <dbReference type="Rhea" id="RHEA:47244"/>
        <dbReference type="ChEBI" id="CHEBI:15378"/>
        <dbReference type="ChEBI" id="CHEBI:57930"/>
        <dbReference type="ChEBI" id="CHEBI:58272"/>
        <dbReference type="ChEBI" id="CHEBI:62600"/>
        <dbReference type="ChEBI" id="CHEBI:76533"/>
        <dbReference type="EC" id="2.4.1.266"/>
    </reaction>
    <physiologicalReaction direction="left-to-right" evidence="10">
        <dbReference type="Rhea" id="RHEA:47245"/>
    </physiologicalReaction>
</comment>
<evidence type="ECO:0000313" key="14">
    <source>
        <dbReference type="Proteomes" id="UP001501495"/>
    </source>
</evidence>
<evidence type="ECO:0000259" key="12">
    <source>
        <dbReference type="Pfam" id="PF00535"/>
    </source>
</evidence>
<protein>
    <recommendedName>
        <fullName evidence="8">Glucosyl-3-phosphoglycerate synthase</fullName>
        <ecNumber evidence="7">2.4.1.266</ecNumber>
    </recommendedName>
</protein>
<dbReference type="SUPFAM" id="SSF53448">
    <property type="entry name" value="Nucleotide-diphospho-sugar transferases"/>
    <property type="match status" value="1"/>
</dbReference>
<sequence length="324" mass="34747">MSASRAAAWFEANTHEWSEWTLAQLMEAKAGHSVSLVVPARNEAGTVGDVVGRVRETLVDTVALIDEIVVIDSDSTDATAAVAADAGAVVHRSRDIRPDLGSVPGKGEAMWKSLFVTQGDLIVFMDADLTDWDTHFVPGLLGPLLTRPEVALVKGYYERPGQSGPLDGGRVTELVARPTIALEHPELAGLIQPLAGEWAARRSLLEQLHMPTGYAVEIASLIDTADLLGVEAIAQVGLGVRAHSHQPLLDLGAMATQLLAAVGRRRGTPPAAPDAAPDHQPDRQLDQELDGQVVLRQYRPREGRIEPAERVVLLGERPPARSVM</sequence>
<evidence type="ECO:0000256" key="6">
    <source>
        <dbReference type="ARBA" id="ARBA00022842"/>
    </source>
</evidence>
<accession>A0ABP7XC14</accession>
<dbReference type="NCBIfam" id="NF010496">
    <property type="entry name" value="PRK13915.1"/>
    <property type="match status" value="1"/>
</dbReference>
<evidence type="ECO:0000313" key="13">
    <source>
        <dbReference type="EMBL" id="GAA4109788.1"/>
    </source>
</evidence>
<keyword evidence="4" id="KW-0328">Glycosyltransferase</keyword>
<comment type="caution">
    <text evidence="13">The sequence shown here is derived from an EMBL/GenBank/DDBJ whole genome shotgun (WGS) entry which is preliminary data.</text>
</comment>
<dbReference type="EMBL" id="BAAAZH010000003">
    <property type="protein sequence ID" value="GAA4109788.1"/>
    <property type="molecule type" value="Genomic_DNA"/>
</dbReference>
<comment type="catalytic activity">
    <reaction evidence="9">
        <text>(2R)-3-phosphoglycerate + UDP-alpha-D-glucose = (2R)-2-O-(alpha-D-glucopyranosyl)-3-phospho-glycerate + UDP + H(+)</text>
        <dbReference type="Rhea" id="RHEA:31319"/>
        <dbReference type="ChEBI" id="CHEBI:15378"/>
        <dbReference type="ChEBI" id="CHEBI:58223"/>
        <dbReference type="ChEBI" id="CHEBI:58272"/>
        <dbReference type="ChEBI" id="CHEBI:58885"/>
        <dbReference type="ChEBI" id="CHEBI:62600"/>
        <dbReference type="EC" id="2.4.1.266"/>
    </reaction>
    <physiologicalReaction direction="left-to-right" evidence="9">
        <dbReference type="Rhea" id="RHEA:31320"/>
    </physiologicalReaction>
</comment>
<dbReference type="InterPro" id="IPR050256">
    <property type="entry name" value="Glycosyltransferase_2"/>
</dbReference>
<organism evidence="13 14">
    <name type="scientific">Nocardioides fonticola</name>
    <dbReference type="NCBI Taxonomy" id="450363"/>
    <lineage>
        <taxon>Bacteria</taxon>
        <taxon>Bacillati</taxon>
        <taxon>Actinomycetota</taxon>
        <taxon>Actinomycetes</taxon>
        <taxon>Propionibacteriales</taxon>
        <taxon>Nocardioidaceae</taxon>
        <taxon>Nocardioides</taxon>
    </lineage>
</organism>
<dbReference type="InterPro" id="IPR029044">
    <property type="entry name" value="Nucleotide-diphossugar_trans"/>
</dbReference>
<dbReference type="Gene3D" id="3.90.550.10">
    <property type="entry name" value="Spore Coat Polysaccharide Biosynthesis Protein SpsA, Chain A"/>
    <property type="match status" value="1"/>
</dbReference>
<dbReference type="RefSeq" id="WP_344731569.1">
    <property type="nucleotide sequence ID" value="NZ_BAAAZH010000003.1"/>
</dbReference>
<evidence type="ECO:0000256" key="10">
    <source>
        <dbReference type="ARBA" id="ARBA00048997"/>
    </source>
</evidence>
<dbReference type="Proteomes" id="UP001501495">
    <property type="component" value="Unassembled WGS sequence"/>
</dbReference>
<name>A0ABP7XC14_9ACTN</name>
<keyword evidence="5" id="KW-0808">Transferase</keyword>
<evidence type="ECO:0000256" key="4">
    <source>
        <dbReference type="ARBA" id="ARBA00022676"/>
    </source>
</evidence>
<evidence type="ECO:0000256" key="11">
    <source>
        <dbReference type="SAM" id="MobiDB-lite"/>
    </source>
</evidence>
<dbReference type="PANTHER" id="PTHR48090:SF10">
    <property type="entry name" value="GLUCOSYL-3-PHOSPHOGLYCERATE SYNTHASE"/>
    <property type="match status" value="1"/>
</dbReference>
<dbReference type="EC" id="2.4.1.266" evidence="7"/>
<comment type="cofactor">
    <cofactor evidence="1">
        <name>Mn(2+)</name>
        <dbReference type="ChEBI" id="CHEBI:29035"/>
    </cofactor>
</comment>
<evidence type="ECO:0000256" key="5">
    <source>
        <dbReference type="ARBA" id="ARBA00022679"/>
    </source>
</evidence>
<comment type="cofactor">
    <cofactor evidence="2">
        <name>Mg(2+)</name>
        <dbReference type="ChEBI" id="CHEBI:18420"/>
    </cofactor>
</comment>